<keyword evidence="1" id="KW-0812">Transmembrane</keyword>
<proteinExistence type="predicted"/>
<dbReference type="EMBL" id="AZGB01000015">
    <property type="protein sequence ID" value="KRM06591.1"/>
    <property type="molecule type" value="Genomic_DNA"/>
</dbReference>
<comment type="caution">
    <text evidence="2">The sequence shown here is derived from an EMBL/GenBank/DDBJ whole genome shotgun (WGS) entry which is preliminary data.</text>
</comment>
<keyword evidence="1" id="KW-1133">Transmembrane helix</keyword>
<dbReference type="AlphaFoldDB" id="A0A0R1VMG2"/>
<dbReference type="Pfam" id="PF12822">
    <property type="entry name" value="ECF_trnsprt"/>
    <property type="match status" value="1"/>
</dbReference>
<dbReference type="InterPro" id="IPR030949">
    <property type="entry name" value="ECF_S_folate_fam"/>
</dbReference>
<evidence type="ECO:0000313" key="3">
    <source>
        <dbReference type="Proteomes" id="UP000051451"/>
    </source>
</evidence>
<keyword evidence="1" id="KW-0472">Membrane</keyword>
<name>A0A0R1VMG2_9LACO</name>
<reference evidence="2 3" key="1">
    <citation type="journal article" date="2015" name="Genome Announc.">
        <title>Expanding the biotechnology potential of lactobacilli through comparative genomics of 213 strains and associated genera.</title>
        <authorList>
            <person name="Sun Z."/>
            <person name="Harris H.M."/>
            <person name="McCann A."/>
            <person name="Guo C."/>
            <person name="Argimon S."/>
            <person name="Zhang W."/>
            <person name="Yang X."/>
            <person name="Jeffery I.B."/>
            <person name="Cooney J.C."/>
            <person name="Kagawa T.F."/>
            <person name="Liu W."/>
            <person name="Song Y."/>
            <person name="Salvetti E."/>
            <person name="Wrobel A."/>
            <person name="Rasinkangas P."/>
            <person name="Parkhill J."/>
            <person name="Rea M.C."/>
            <person name="O'Sullivan O."/>
            <person name="Ritari J."/>
            <person name="Douillard F.P."/>
            <person name="Paul Ross R."/>
            <person name="Yang R."/>
            <person name="Briner A.E."/>
            <person name="Felis G.E."/>
            <person name="de Vos W.M."/>
            <person name="Barrangou R."/>
            <person name="Klaenhammer T.R."/>
            <person name="Caufield P.W."/>
            <person name="Cui Y."/>
            <person name="Zhang H."/>
            <person name="O'Toole P.W."/>
        </authorList>
    </citation>
    <scope>NUCLEOTIDE SEQUENCE [LARGE SCALE GENOMIC DNA]</scope>
    <source>
        <strain evidence="2 3">DSM 18630</strain>
    </source>
</reference>
<dbReference type="STRING" id="1423750.FC89_GL000744"/>
<feature type="transmembrane region" description="Helical" evidence="1">
    <location>
        <begin position="13"/>
        <end position="35"/>
    </location>
</feature>
<gene>
    <name evidence="2" type="ORF">FC89_GL000744</name>
</gene>
<feature type="transmembrane region" description="Helical" evidence="1">
    <location>
        <begin position="47"/>
        <end position="73"/>
    </location>
</feature>
<evidence type="ECO:0000313" key="2">
    <source>
        <dbReference type="EMBL" id="KRM06591.1"/>
    </source>
</evidence>
<dbReference type="Gene3D" id="1.10.1760.20">
    <property type="match status" value="1"/>
</dbReference>
<dbReference type="NCBIfam" id="TIGR04518">
    <property type="entry name" value="ECF_S_folT_fam"/>
    <property type="match status" value="1"/>
</dbReference>
<dbReference type="Proteomes" id="UP000051451">
    <property type="component" value="Unassembled WGS sequence"/>
</dbReference>
<protein>
    <recommendedName>
        <fullName evidence="4">Integral membrane protein</fullName>
    </recommendedName>
</protein>
<dbReference type="PATRIC" id="fig|1423750.3.peg.765"/>
<dbReference type="RefSeq" id="WP_057871496.1">
    <property type="nucleotide sequence ID" value="NZ_AZGB01000015.1"/>
</dbReference>
<feature type="transmembrane region" description="Helical" evidence="1">
    <location>
        <begin position="107"/>
        <end position="129"/>
    </location>
</feature>
<dbReference type="GeneID" id="98318773"/>
<sequence>MNIFVSHLTTRKIALLGLLIALNLVVAKFLSFGIWSVRISFTFAVTFLMAAWFGPILAGVAAGLADIVSALLLNGGQGSYFFGFTISAFLGAFIYGLFFYQKEITNWRLLAAILLNLFLVDAVLNTWWVCLLYHTSFNAIFWMRAFKELLMLPIQFLVLKIISSNRTLISLKRRI</sequence>
<feature type="transmembrane region" description="Helical" evidence="1">
    <location>
        <begin position="79"/>
        <end position="100"/>
    </location>
</feature>
<dbReference type="OrthoDB" id="4624at2"/>
<keyword evidence="3" id="KW-1185">Reference proteome</keyword>
<dbReference type="GO" id="GO:0022857">
    <property type="term" value="F:transmembrane transporter activity"/>
    <property type="evidence" value="ECO:0007669"/>
    <property type="project" value="InterPro"/>
</dbReference>
<accession>A0A0R1VMG2</accession>
<organism evidence="2 3">
    <name type="scientific">Liquorilactobacillus ghanensis DSM 18630</name>
    <dbReference type="NCBI Taxonomy" id="1423750"/>
    <lineage>
        <taxon>Bacteria</taxon>
        <taxon>Bacillati</taxon>
        <taxon>Bacillota</taxon>
        <taxon>Bacilli</taxon>
        <taxon>Lactobacillales</taxon>
        <taxon>Lactobacillaceae</taxon>
        <taxon>Liquorilactobacillus</taxon>
    </lineage>
</organism>
<evidence type="ECO:0000256" key="1">
    <source>
        <dbReference type="SAM" id="Phobius"/>
    </source>
</evidence>
<evidence type="ECO:0008006" key="4">
    <source>
        <dbReference type="Google" id="ProtNLM"/>
    </source>
</evidence>
<dbReference type="InterPro" id="IPR024529">
    <property type="entry name" value="ECF_trnsprt_substrate-spec"/>
</dbReference>